<dbReference type="InterPro" id="IPR052711">
    <property type="entry name" value="Zinc_ADH-like"/>
</dbReference>
<dbReference type="GO" id="GO:0016491">
    <property type="term" value="F:oxidoreductase activity"/>
    <property type="evidence" value="ECO:0007669"/>
    <property type="project" value="InterPro"/>
</dbReference>
<gene>
    <name evidence="2" type="ORF">PAC_18146</name>
</gene>
<dbReference type="PANTHER" id="PTHR45033">
    <property type="match status" value="1"/>
</dbReference>
<dbReference type="OrthoDB" id="449487at2759"/>
<dbReference type="Gene3D" id="3.40.50.720">
    <property type="entry name" value="NAD(P)-binding Rossmann-like Domain"/>
    <property type="match status" value="1"/>
</dbReference>
<feature type="domain" description="Enoyl reductase (ER)" evidence="1">
    <location>
        <begin position="12"/>
        <end position="315"/>
    </location>
</feature>
<dbReference type="AlphaFoldDB" id="A0A1L7XTF3"/>
<dbReference type="PANTHER" id="PTHR45033:SF3">
    <property type="entry name" value="DEHYDROGENASE, PUTATIVE (AFU_ORTHOLOGUE AFUA_2G13270)-RELATED"/>
    <property type="match status" value="1"/>
</dbReference>
<evidence type="ECO:0000259" key="1">
    <source>
        <dbReference type="SMART" id="SM00829"/>
    </source>
</evidence>
<dbReference type="InterPro" id="IPR011032">
    <property type="entry name" value="GroES-like_sf"/>
</dbReference>
<dbReference type="STRING" id="576137.A0A1L7XTF3"/>
<sequence>MSRYITISRVDGKPGEVYYPLSLRTAPVPTPKPHEVLIKISAAALNHRDYFIRKHLYPGTTFGVPLLADGTGTVIGTGTSASKHWLHKRVVINPGGGWKESVEGPEEGRYRLLGGTKYNEKGTLCEYFTIDEGEVEEAPAHLSDVEAAALPVTGLTAWRALITKGGEENSRKGATILVTGIGGGVALMVLKFAVARGADVWVTSSSQEKLAKAVQLGARGGVSYREANWEEKLLDLLPNKERRFDAIIDGAGGDVVEKDVQILKHAAPLAIDIFVKEKQVSPVVSRVVDGMHDLDAIDGLFQEIQDGGQFGWMGLDALDALDAPMSKQMSE</sequence>
<dbReference type="Proteomes" id="UP000184330">
    <property type="component" value="Unassembled WGS sequence"/>
</dbReference>
<dbReference type="CDD" id="cd05188">
    <property type="entry name" value="MDR"/>
    <property type="match status" value="1"/>
</dbReference>
<proteinExistence type="predicted"/>
<dbReference type="InterPro" id="IPR013154">
    <property type="entry name" value="ADH-like_N"/>
</dbReference>
<reference evidence="2 3" key="1">
    <citation type="submission" date="2016-03" db="EMBL/GenBank/DDBJ databases">
        <authorList>
            <person name="Ploux O."/>
        </authorList>
    </citation>
    <scope>NUCLEOTIDE SEQUENCE [LARGE SCALE GENOMIC DNA]</scope>
    <source>
        <strain evidence="2 3">UAMH 11012</strain>
    </source>
</reference>
<dbReference type="SUPFAM" id="SSF51735">
    <property type="entry name" value="NAD(P)-binding Rossmann-fold domains"/>
    <property type="match status" value="1"/>
</dbReference>
<dbReference type="SMART" id="SM00829">
    <property type="entry name" value="PKS_ER"/>
    <property type="match status" value="1"/>
</dbReference>
<evidence type="ECO:0000313" key="2">
    <source>
        <dbReference type="EMBL" id="CZR68247.1"/>
    </source>
</evidence>
<dbReference type="Gene3D" id="3.90.180.10">
    <property type="entry name" value="Medium-chain alcohol dehydrogenases, catalytic domain"/>
    <property type="match status" value="1"/>
</dbReference>
<dbReference type="InterPro" id="IPR013149">
    <property type="entry name" value="ADH-like_C"/>
</dbReference>
<dbReference type="Pfam" id="PF08240">
    <property type="entry name" value="ADH_N"/>
    <property type="match status" value="1"/>
</dbReference>
<dbReference type="SUPFAM" id="SSF50129">
    <property type="entry name" value="GroES-like"/>
    <property type="match status" value="1"/>
</dbReference>
<organism evidence="2 3">
    <name type="scientific">Phialocephala subalpina</name>
    <dbReference type="NCBI Taxonomy" id="576137"/>
    <lineage>
        <taxon>Eukaryota</taxon>
        <taxon>Fungi</taxon>
        <taxon>Dikarya</taxon>
        <taxon>Ascomycota</taxon>
        <taxon>Pezizomycotina</taxon>
        <taxon>Leotiomycetes</taxon>
        <taxon>Helotiales</taxon>
        <taxon>Mollisiaceae</taxon>
        <taxon>Phialocephala</taxon>
        <taxon>Phialocephala fortinii species complex</taxon>
    </lineage>
</organism>
<protein>
    <submittedName>
        <fullName evidence="2">Related to NADPH:quinone reductase and related Zn-dependent oxidoreductases</fullName>
    </submittedName>
</protein>
<name>A0A1L7XTF3_9HELO</name>
<dbReference type="InterPro" id="IPR020843">
    <property type="entry name" value="ER"/>
</dbReference>
<keyword evidence="3" id="KW-1185">Reference proteome</keyword>
<dbReference type="Pfam" id="PF00107">
    <property type="entry name" value="ADH_zinc_N"/>
    <property type="match status" value="1"/>
</dbReference>
<accession>A0A1L7XTF3</accession>
<dbReference type="InterPro" id="IPR036291">
    <property type="entry name" value="NAD(P)-bd_dom_sf"/>
</dbReference>
<dbReference type="EMBL" id="FJOG01000052">
    <property type="protein sequence ID" value="CZR68247.1"/>
    <property type="molecule type" value="Genomic_DNA"/>
</dbReference>
<evidence type="ECO:0000313" key="3">
    <source>
        <dbReference type="Proteomes" id="UP000184330"/>
    </source>
</evidence>